<dbReference type="GO" id="GO:0009099">
    <property type="term" value="P:L-valine biosynthetic process"/>
    <property type="evidence" value="ECO:0007669"/>
    <property type="project" value="UniProtKB-UniPathway"/>
</dbReference>
<evidence type="ECO:0000313" key="19">
    <source>
        <dbReference type="Proteomes" id="UP000319619"/>
    </source>
</evidence>
<dbReference type="UniPathway" id="UPA00048">
    <property type="reaction ID" value="UER00073"/>
</dbReference>
<evidence type="ECO:0000256" key="10">
    <source>
        <dbReference type="ARBA" id="ARBA00022898"/>
    </source>
</evidence>
<dbReference type="AlphaFoldDB" id="A0A532V316"/>
<dbReference type="GO" id="GO:0009097">
    <property type="term" value="P:isoleucine biosynthetic process"/>
    <property type="evidence" value="ECO:0007669"/>
    <property type="project" value="UniProtKB-UniPathway"/>
</dbReference>
<dbReference type="InterPro" id="IPR018300">
    <property type="entry name" value="Aminotrans_IV_CS"/>
</dbReference>
<dbReference type="GO" id="GO:0009098">
    <property type="term" value="P:L-leucine biosynthetic process"/>
    <property type="evidence" value="ECO:0007669"/>
    <property type="project" value="UniProtKB-UniPathway"/>
</dbReference>
<evidence type="ECO:0000256" key="13">
    <source>
        <dbReference type="ARBA" id="ARBA00048798"/>
    </source>
</evidence>
<comment type="catalytic activity">
    <reaction evidence="12 17">
        <text>L-valine + 2-oxoglutarate = 3-methyl-2-oxobutanoate + L-glutamate</text>
        <dbReference type="Rhea" id="RHEA:24813"/>
        <dbReference type="ChEBI" id="CHEBI:11851"/>
        <dbReference type="ChEBI" id="CHEBI:16810"/>
        <dbReference type="ChEBI" id="CHEBI:29985"/>
        <dbReference type="ChEBI" id="CHEBI:57762"/>
        <dbReference type="EC" id="2.6.1.42"/>
    </reaction>
</comment>
<comment type="pathway">
    <text evidence="3 17">Amino-acid biosynthesis; L-isoleucine biosynthesis; L-isoleucine from 2-oxobutanoate: step 4/4.</text>
</comment>
<evidence type="ECO:0000256" key="2">
    <source>
        <dbReference type="ARBA" id="ARBA00003109"/>
    </source>
</evidence>
<dbReference type="NCBIfam" id="NF005146">
    <property type="entry name" value="PRK06606.1"/>
    <property type="match status" value="1"/>
</dbReference>
<dbReference type="SUPFAM" id="SSF56752">
    <property type="entry name" value="D-aminoacid aminotransferase-like PLP-dependent enzymes"/>
    <property type="match status" value="1"/>
</dbReference>
<dbReference type="InterPro" id="IPR043131">
    <property type="entry name" value="BCAT-like_N"/>
</dbReference>
<comment type="caution">
    <text evidence="18">The sequence shown here is derived from an EMBL/GenBank/DDBJ whole genome shotgun (WGS) entry which is preliminary data.</text>
</comment>
<comment type="catalytic activity">
    <reaction evidence="13 17">
        <text>L-isoleucine + 2-oxoglutarate = (S)-3-methyl-2-oxopentanoate + L-glutamate</text>
        <dbReference type="Rhea" id="RHEA:24801"/>
        <dbReference type="ChEBI" id="CHEBI:16810"/>
        <dbReference type="ChEBI" id="CHEBI:29985"/>
        <dbReference type="ChEBI" id="CHEBI:35146"/>
        <dbReference type="ChEBI" id="CHEBI:58045"/>
        <dbReference type="EC" id="2.6.1.42"/>
    </reaction>
</comment>
<evidence type="ECO:0000256" key="5">
    <source>
        <dbReference type="ARBA" id="ARBA00005072"/>
    </source>
</evidence>
<keyword evidence="9 17" id="KW-0808">Transferase</keyword>
<dbReference type="Gene3D" id="3.20.10.10">
    <property type="entry name" value="D-amino Acid Aminotransferase, subunit A, domain 2"/>
    <property type="match status" value="1"/>
</dbReference>
<dbReference type="FunFam" id="3.20.10.10:FF:000001">
    <property type="entry name" value="Branched-chain-amino-acid aminotransferase"/>
    <property type="match status" value="1"/>
</dbReference>
<dbReference type="CDD" id="cd01557">
    <property type="entry name" value="BCAT_beta_family"/>
    <property type="match status" value="1"/>
</dbReference>
<dbReference type="GO" id="GO:0052655">
    <property type="term" value="F:L-valine-2-oxoglutarate transaminase activity"/>
    <property type="evidence" value="ECO:0007669"/>
    <property type="project" value="RHEA"/>
</dbReference>
<evidence type="ECO:0000256" key="1">
    <source>
        <dbReference type="ARBA" id="ARBA00001933"/>
    </source>
</evidence>
<dbReference type="PANTHER" id="PTHR42743">
    <property type="entry name" value="AMINO-ACID AMINOTRANSFERASE"/>
    <property type="match status" value="1"/>
</dbReference>
<dbReference type="InterPro" id="IPR036038">
    <property type="entry name" value="Aminotransferase-like"/>
</dbReference>
<dbReference type="EC" id="2.6.1.42" evidence="17"/>
<evidence type="ECO:0000256" key="16">
    <source>
        <dbReference type="RuleBase" id="RU004516"/>
    </source>
</evidence>
<dbReference type="Proteomes" id="UP000319619">
    <property type="component" value="Unassembled WGS sequence"/>
</dbReference>
<comment type="catalytic activity">
    <reaction evidence="14 17">
        <text>L-leucine + 2-oxoglutarate = 4-methyl-2-oxopentanoate + L-glutamate</text>
        <dbReference type="Rhea" id="RHEA:18321"/>
        <dbReference type="ChEBI" id="CHEBI:16810"/>
        <dbReference type="ChEBI" id="CHEBI:17865"/>
        <dbReference type="ChEBI" id="CHEBI:29985"/>
        <dbReference type="ChEBI" id="CHEBI:57427"/>
        <dbReference type="EC" id="2.6.1.42"/>
    </reaction>
</comment>
<evidence type="ECO:0000256" key="4">
    <source>
        <dbReference type="ARBA" id="ARBA00004931"/>
    </source>
</evidence>
<reference evidence="18 19" key="1">
    <citation type="submission" date="2017-06" db="EMBL/GenBank/DDBJ databases">
        <title>Novel microbial phyla capable of carbon fixation and sulfur reduction in deep-sea sediments.</title>
        <authorList>
            <person name="Huang J."/>
            <person name="Baker B."/>
            <person name="Wang Y."/>
        </authorList>
    </citation>
    <scope>NUCLEOTIDE SEQUENCE [LARGE SCALE GENOMIC DNA]</scope>
    <source>
        <strain evidence="18">B3_LCP</strain>
    </source>
</reference>
<comment type="pathway">
    <text evidence="5 17">Amino-acid biosynthesis; L-leucine biosynthesis; L-leucine from 3-methyl-2-oxobutanoate: step 4/4.</text>
</comment>
<organism evidence="18 19">
    <name type="scientific">candidate division LCP-89 bacterium B3_LCP</name>
    <dbReference type="NCBI Taxonomy" id="2012998"/>
    <lineage>
        <taxon>Bacteria</taxon>
        <taxon>Pseudomonadati</taxon>
        <taxon>Bacteria division LCP-89</taxon>
    </lineage>
</organism>
<comment type="function">
    <text evidence="2 17">Acts on leucine, isoleucine and valine.</text>
</comment>
<evidence type="ECO:0000256" key="9">
    <source>
        <dbReference type="ARBA" id="ARBA00022679"/>
    </source>
</evidence>
<protein>
    <recommendedName>
        <fullName evidence="17">Branched-chain-amino-acid aminotransferase</fullName>
        <shortName evidence="17">BCAT</shortName>
        <ecNumber evidence="17">2.6.1.42</ecNumber>
    </recommendedName>
</protein>
<proteinExistence type="inferred from homology"/>
<dbReference type="UniPathway" id="UPA00049">
    <property type="reaction ID" value="UER00062"/>
</dbReference>
<dbReference type="InterPro" id="IPR050571">
    <property type="entry name" value="Class-IV_PLP-Dep_Aminotrnsfr"/>
</dbReference>
<evidence type="ECO:0000256" key="3">
    <source>
        <dbReference type="ARBA" id="ARBA00004824"/>
    </source>
</evidence>
<dbReference type="PANTHER" id="PTHR42743:SF11">
    <property type="entry name" value="AMINODEOXYCHORISMATE LYASE"/>
    <property type="match status" value="1"/>
</dbReference>
<dbReference type="EMBL" id="NJBN01000002">
    <property type="protein sequence ID" value="TKJ41522.1"/>
    <property type="molecule type" value="Genomic_DNA"/>
</dbReference>
<evidence type="ECO:0000256" key="11">
    <source>
        <dbReference type="ARBA" id="ARBA00023304"/>
    </source>
</evidence>
<dbReference type="InterPro" id="IPR005785">
    <property type="entry name" value="B_amino_transI"/>
</dbReference>
<evidence type="ECO:0000256" key="17">
    <source>
        <dbReference type="RuleBase" id="RU364094"/>
    </source>
</evidence>
<dbReference type="GO" id="GO:0005829">
    <property type="term" value="C:cytosol"/>
    <property type="evidence" value="ECO:0007669"/>
    <property type="project" value="TreeGrafter"/>
</dbReference>
<dbReference type="NCBIfam" id="TIGR01122">
    <property type="entry name" value="ilvE_I"/>
    <property type="match status" value="1"/>
</dbReference>
<evidence type="ECO:0000256" key="14">
    <source>
        <dbReference type="ARBA" id="ARBA00049229"/>
    </source>
</evidence>
<dbReference type="GO" id="GO:0052654">
    <property type="term" value="F:L-leucine-2-oxoglutarate transaminase activity"/>
    <property type="evidence" value="ECO:0007669"/>
    <property type="project" value="RHEA"/>
</dbReference>
<dbReference type="GO" id="GO:0052656">
    <property type="term" value="F:L-isoleucine-2-oxoglutarate transaminase activity"/>
    <property type="evidence" value="ECO:0007669"/>
    <property type="project" value="RHEA"/>
</dbReference>
<dbReference type="Pfam" id="PF01063">
    <property type="entry name" value="Aminotran_4"/>
    <property type="match status" value="1"/>
</dbReference>
<evidence type="ECO:0000256" key="8">
    <source>
        <dbReference type="ARBA" id="ARBA00022605"/>
    </source>
</evidence>
<gene>
    <name evidence="17" type="primary">ilvE</name>
    <name evidence="18" type="ORF">CEE37_02875</name>
</gene>
<keyword evidence="8 17" id="KW-0028">Amino-acid biosynthesis</keyword>
<evidence type="ECO:0000256" key="15">
    <source>
        <dbReference type="RuleBase" id="RU004106"/>
    </source>
</evidence>
<evidence type="ECO:0000313" key="18">
    <source>
        <dbReference type="EMBL" id="TKJ41522.1"/>
    </source>
</evidence>
<dbReference type="Gene3D" id="3.30.470.10">
    <property type="match status" value="1"/>
</dbReference>
<comment type="similarity">
    <text evidence="6 15">Belongs to the class-IV pyridoxal-phosphate-dependent aminotransferase family.</text>
</comment>
<dbReference type="InterPro" id="IPR001544">
    <property type="entry name" value="Aminotrans_IV"/>
</dbReference>
<accession>A0A532V316</accession>
<evidence type="ECO:0000256" key="6">
    <source>
        <dbReference type="ARBA" id="ARBA00009320"/>
    </source>
</evidence>
<dbReference type="InterPro" id="IPR043132">
    <property type="entry name" value="BCAT-like_C"/>
</dbReference>
<sequence>MGDRIELVVLTLDFGGNVNPEDEKGKIWFSGKFVDWKDANIHVMSHVIHYGSAVFEGLRCYDTANGPATFRLKDHVNRLFDSAKIYRMEIPFTRDEIFDACQETVKINNMKSAYVRPIAFRGYNTLGVDPTGIPIEVVIGTMSWGTYLGEEAINVGVDVRISSWTRIAPNTFPAMAKCGANYMNSQLIKMEAAVDGYIEGIALDANGYVSEGSGENIFIIKNGKILTPPLGASVLPGITRNCVITLAEEIGYEVIEQLVPRELLYIADEVFFTGSAAEVSPIKSIDRIPIGSGKRGPLTEKLQRRFFDIIEGKAEDKYGWLTYVYK</sequence>
<dbReference type="UniPathway" id="UPA00047">
    <property type="reaction ID" value="UER00058"/>
</dbReference>
<evidence type="ECO:0000256" key="12">
    <source>
        <dbReference type="ARBA" id="ARBA00048212"/>
    </source>
</evidence>
<keyword evidence="11 17" id="KW-0100">Branched-chain amino acid biosynthesis</keyword>
<dbReference type="InterPro" id="IPR033939">
    <property type="entry name" value="BCAT_family"/>
</dbReference>
<evidence type="ECO:0000256" key="7">
    <source>
        <dbReference type="ARBA" id="ARBA00022576"/>
    </source>
</evidence>
<name>A0A532V316_UNCL8</name>
<keyword evidence="7 17" id="KW-0032">Aminotransferase</keyword>
<comment type="cofactor">
    <cofactor evidence="1 16">
        <name>pyridoxal 5'-phosphate</name>
        <dbReference type="ChEBI" id="CHEBI:597326"/>
    </cofactor>
</comment>
<keyword evidence="10 16" id="KW-0663">Pyridoxal phosphate</keyword>
<dbReference type="PROSITE" id="PS00770">
    <property type="entry name" value="AA_TRANSFER_CLASS_4"/>
    <property type="match status" value="1"/>
</dbReference>
<comment type="pathway">
    <text evidence="4 17">Amino-acid biosynthesis; L-valine biosynthesis; L-valine from pyruvate: step 4/4.</text>
</comment>